<dbReference type="NCBIfam" id="TIGR02074">
    <property type="entry name" value="PBP_1a_fam"/>
    <property type="match status" value="1"/>
</dbReference>
<feature type="domain" description="Glycosyl transferase family 51" evidence="18">
    <location>
        <begin position="79"/>
        <end position="248"/>
    </location>
</feature>
<evidence type="ECO:0000256" key="11">
    <source>
        <dbReference type="ARBA" id="ARBA00022984"/>
    </source>
</evidence>
<dbReference type="GO" id="GO:0030288">
    <property type="term" value="C:outer membrane-bounded periplasmic space"/>
    <property type="evidence" value="ECO:0007669"/>
    <property type="project" value="TreeGrafter"/>
</dbReference>
<comment type="subcellular location">
    <subcellularLocation>
        <location evidence="1">Cell membrane</location>
    </subcellularLocation>
</comment>
<keyword evidence="12" id="KW-0472">Membrane</keyword>
<dbReference type="SUPFAM" id="SSF56601">
    <property type="entry name" value="beta-lactamase/transpeptidase-like"/>
    <property type="match status" value="1"/>
</dbReference>
<dbReference type="InterPro" id="IPR001460">
    <property type="entry name" value="PCN-bd_Tpept"/>
</dbReference>
<dbReference type="GO" id="GO:0071555">
    <property type="term" value="P:cell wall organization"/>
    <property type="evidence" value="ECO:0007669"/>
    <property type="project" value="UniProtKB-KW"/>
</dbReference>
<dbReference type="Pfam" id="PF00905">
    <property type="entry name" value="Transpeptidase"/>
    <property type="match status" value="1"/>
</dbReference>
<dbReference type="InterPro" id="IPR001264">
    <property type="entry name" value="Glyco_trans_51"/>
</dbReference>
<evidence type="ECO:0000256" key="12">
    <source>
        <dbReference type="ARBA" id="ARBA00023136"/>
    </source>
</evidence>
<dbReference type="FunFam" id="1.10.3810.10:FF:000001">
    <property type="entry name" value="Penicillin-binding protein 1A"/>
    <property type="match status" value="1"/>
</dbReference>
<keyword evidence="8" id="KW-0808">Transferase</keyword>
<evidence type="ECO:0000256" key="13">
    <source>
        <dbReference type="ARBA" id="ARBA00023268"/>
    </source>
</evidence>
<comment type="catalytic activity">
    <reaction evidence="15">
        <text>Preferential cleavage: (Ac)2-L-Lys-D-Ala-|-D-Ala. Also transpeptidation of peptidyl-alanyl moieties that are N-acyl substituents of D-alanine.</text>
        <dbReference type="EC" id="3.4.16.4"/>
    </reaction>
</comment>
<keyword evidence="13" id="KW-0511">Multifunctional enzyme</keyword>
<keyword evidence="6" id="KW-0645">Protease</keyword>
<feature type="domain" description="Penicillin-binding protein transpeptidase" evidence="17">
    <location>
        <begin position="337"/>
        <end position="604"/>
    </location>
</feature>
<dbReference type="Pfam" id="PF00912">
    <property type="entry name" value="Transgly"/>
    <property type="match status" value="1"/>
</dbReference>
<evidence type="ECO:0000256" key="10">
    <source>
        <dbReference type="ARBA" id="ARBA00022960"/>
    </source>
</evidence>
<evidence type="ECO:0000256" key="6">
    <source>
        <dbReference type="ARBA" id="ARBA00022670"/>
    </source>
</evidence>
<keyword evidence="4" id="KW-1003">Cell membrane</keyword>
<evidence type="ECO:0000256" key="2">
    <source>
        <dbReference type="ARBA" id="ARBA00007090"/>
    </source>
</evidence>
<dbReference type="InterPro" id="IPR023346">
    <property type="entry name" value="Lysozyme-like_dom_sf"/>
</dbReference>
<sequence>MPRTKRSKTFFGRKSFLMKRDLVWAFLFLLFFPFFALGAAFVYYAKDLPRPENFNELAFAQATRIYDRTGEVLLYEVFAQERRDPISLEEVPLHARNAIIAVEDANFYSHVGVDPRGIARAVLTNFKLRSPSQGGSTISQQLIRSSFLSQEKTLERKVREIVLALELERKYSKDEILEFYLNQVPWGSNVYGISAASRLYFQKHPSQLSIAESALLAAMIRAPSYYSPYGLHTEELMARKDYVLRRMESLGFIDEATATLAKQEQLVFAKTSESLQAPHFTLWVLDYLLQKYGEDFVRQNGLRVYTTLDAQLQEEAEKAMGRFAKQNQSFGAHNEALVAIDPNTGDVLAMIGSRDWFADPFPKGCRPGIDCLFDPKVNITTRIPGRQPGSAFKPFAYVTAFEKGATDTVVVVDELTNFGVWGGKEYIPQNYDGKFRGPVTLRESLAQSLNIPSIKVLMDFAGLKESIQTARDMGLTTIKDNPSLYGPSLVLGGGEVRLLDLVSAYGVFAAEGLRTQPVNILRIEDKDGKVLERKNTSSIRVLDNEHAAMITSILSDNVARTPIFGPFSPLYFPNYTVAAKTGTTQDFRDGWIVGYNDKIVAGVWVGNNDNSSMNKEPGSVLAGPIWHEFLAKALPYMEGL</sequence>
<keyword evidence="11" id="KW-0573">Peptidoglycan synthesis</keyword>
<dbReference type="AlphaFoldDB" id="A0A1G2RKR4"/>
<comment type="similarity">
    <text evidence="3">In the N-terminal section; belongs to the glycosyltransferase 51 family.</text>
</comment>
<dbReference type="GO" id="GO:0006508">
    <property type="term" value="P:proteolysis"/>
    <property type="evidence" value="ECO:0007669"/>
    <property type="project" value="UniProtKB-KW"/>
</dbReference>
<evidence type="ECO:0000313" key="19">
    <source>
        <dbReference type="EMBL" id="OHA73078.1"/>
    </source>
</evidence>
<dbReference type="GO" id="GO:0008360">
    <property type="term" value="P:regulation of cell shape"/>
    <property type="evidence" value="ECO:0007669"/>
    <property type="project" value="UniProtKB-KW"/>
</dbReference>
<evidence type="ECO:0000256" key="16">
    <source>
        <dbReference type="ARBA" id="ARBA00049902"/>
    </source>
</evidence>
<dbReference type="GO" id="GO:0005886">
    <property type="term" value="C:plasma membrane"/>
    <property type="evidence" value="ECO:0007669"/>
    <property type="project" value="UniProtKB-SubCell"/>
</dbReference>
<evidence type="ECO:0000256" key="3">
    <source>
        <dbReference type="ARBA" id="ARBA00007739"/>
    </source>
</evidence>
<dbReference type="EMBL" id="MHUG01000016">
    <property type="protein sequence ID" value="OHA73078.1"/>
    <property type="molecule type" value="Genomic_DNA"/>
</dbReference>
<evidence type="ECO:0000259" key="18">
    <source>
        <dbReference type="Pfam" id="PF00912"/>
    </source>
</evidence>
<evidence type="ECO:0000256" key="15">
    <source>
        <dbReference type="ARBA" id="ARBA00034000"/>
    </source>
</evidence>
<dbReference type="Proteomes" id="UP000176917">
    <property type="component" value="Unassembled WGS sequence"/>
</dbReference>
<organism evidence="19 20">
    <name type="scientific">Candidatus Wildermuthbacteria bacterium RIFCSPLOWO2_01_FULL_48_16</name>
    <dbReference type="NCBI Taxonomy" id="1802461"/>
    <lineage>
        <taxon>Bacteria</taxon>
        <taxon>Candidatus Wildermuthiibacteriota</taxon>
    </lineage>
</organism>
<dbReference type="STRING" id="1802461.A3B24_01545"/>
<dbReference type="InterPro" id="IPR050396">
    <property type="entry name" value="Glycosyltr_51/Transpeptidase"/>
</dbReference>
<keyword evidence="7" id="KW-0328">Glycosyltransferase</keyword>
<dbReference type="InterPro" id="IPR012338">
    <property type="entry name" value="Beta-lactam/transpept-like"/>
</dbReference>
<dbReference type="InterPro" id="IPR036950">
    <property type="entry name" value="PBP_transglycosylase"/>
</dbReference>
<evidence type="ECO:0000256" key="1">
    <source>
        <dbReference type="ARBA" id="ARBA00004236"/>
    </source>
</evidence>
<reference evidence="19 20" key="1">
    <citation type="journal article" date="2016" name="Nat. Commun.">
        <title>Thousands of microbial genomes shed light on interconnected biogeochemical processes in an aquifer system.</title>
        <authorList>
            <person name="Anantharaman K."/>
            <person name="Brown C.T."/>
            <person name="Hug L.A."/>
            <person name="Sharon I."/>
            <person name="Castelle C.J."/>
            <person name="Probst A.J."/>
            <person name="Thomas B.C."/>
            <person name="Singh A."/>
            <person name="Wilkins M.J."/>
            <person name="Karaoz U."/>
            <person name="Brodie E.L."/>
            <person name="Williams K.H."/>
            <person name="Hubbard S.S."/>
            <person name="Banfield J.F."/>
        </authorList>
    </citation>
    <scope>NUCLEOTIDE SEQUENCE [LARGE SCALE GENOMIC DNA]</scope>
</reference>
<dbReference type="PANTHER" id="PTHR32282:SF11">
    <property type="entry name" value="PENICILLIN-BINDING PROTEIN 1B"/>
    <property type="match status" value="1"/>
</dbReference>
<accession>A0A1G2RKR4</accession>
<keyword evidence="10" id="KW-0133">Cell shape</keyword>
<comment type="catalytic activity">
    <reaction evidence="16">
        <text>[GlcNAc-(1-&gt;4)-Mur2Ac(oyl-L-Ala-gamma-D-Glu-L-Lys-D-Ala-D-Ala)](n)-di-trans,octa-cis-undecaprenyl diphosphate + beta-D-GlcNAc-(1-&gt;4)-Mur2Ac(oyl-L-Ala-gamma-D-Glu-L-Lys-D-Ala-D-Ala)-di-trans,octa-cis-undecaprenyl diphosphate = [GlcNAc-(1-&gt;4)-Mur2Ac(oyl-L-Ala-gamma-D-Glu-L-Lys-D-Ala-D-Ala)](n+1)-di-trans,octa-cis-undecaprenyl diphosphate + di-trans,octa-cis-undecaprenyl diphosphate + H(+)</text>
        <dbReference type="Rhea" id="RHEA:23708"/>
        <dbReference type="Rhea" id="RHEA-COMP:9602"/>
        <dbReference type="Rhea" id="RHEA-COMP:9603"/>
        <dbReference type="ChEBI" id="CHEBI:15378"/>
        <dbReference type="ChEBI" id="CHEBI:58405"/>
        <dbReference type="ChEBI" id="CHEBI:60033"/>
        <dbReference type="ChEBI" id="CHEBI:78435"/>
        <dbReference type="EC" id="2.4.99.28"/>
    </reaction>
</comment>
<keyword evidence="9" id="KW-0378">Hydrolase</keyword>
<dbReference type="GO" id="GO:0009252">
    <property type="term" value="P:peptidoglycan biosynthetic process"/>
    <property type="evidence" value="ECO:0007669"/>
    <property type="project" value="UniProtKB-KW"/>
</dbReference>
<dbReference type="SUPFAM" id="SSF53955">
    <property type="entry name" value="Lysozyme-like"/>
    <property type="match status" value="1"/>
</dbReference>
<evidence type="ECO:0000256" key="5">
    <source>
        <dbReference type="ARBA" id="ARBA00022645"/>
    </source>
</evidence>
<protein>
    <submittedName>
        <fullName evidence="19">Uncharacterized protein</fullName>
    </submittedName>
</protein>
<proteinExistence type="inferred from homology"/>
<dbReference type="GO" id="GO:0009002">
    <property type="term" value="F:serine-type D-Ala-D-Ala carboxypeptidase activity"/>
    <property type="evidence" value="ECO:0007669"/>
    <property type="project" value="UniProtKB-EC"/>
</dbReference>
<name>A0A1G2RKR4_9BACT</name>
<dbReference type="Gene3D" id="1.10.3810.10">
    <property type="entry name" value="Biosynthetic peptidoglycan transglycosylase-like"/>
    <property type="match status" value="1"/>
</dbReference>
<dbReference type="PANTHER" id="PTHR32282">
    <property type="entry name" value="BINDING PROTEIN TRANSPEPTIDASE, PUTATIVE-RELATED"/>
    <property type="match status" value="1"/>
</dbReference>
<evidence type="ECO:0000259" key="17">
    <source>
        <dbReference type="Pfam" id="PF00905"/>
    </source>
</evidence>
<evidence type="ECO:0000313" key="20">
    <source>
        <dbReference type="Proteomes" id="UP000176917"/>
    </source>
</evidence>
<keyword evidence="14" id="KW-0961">Cell wall biogenesis/degradation</keyword>
<evidence type="ECO:0000256" key="8">
    <source>
        <dbReference type="ARBA" id="ARBA00022679"/>
    </source>
</evidence>
<evidence type="ECO:0000256" key="14">
    <source>
        <dbReference type="ARBA" id="ARBA00023316"/>
    </source>
</evidence>
<comment type="similarity">
    <text evidence="2">In the C-terminal section; belongs to the transpeptidase family.</text>
</comment>
<dbReference type="GO" id="GO:0008658">
    <property type="term" value="F:penicillin binding"/>
    <property type="evidence" value="ECO:0007669"/>
    <property type="project" value="InterPro"/>
</dbReference>
<evidence type="ECO:0000256" key="9">
    <source>
        <dbReference type="ARBA" id="ARBA00022801"/>
    </source>
</evidence>
<keyword evidence="5" id="KW-0121">Carboxypeptidase</keyword>
<evidence type="ECO:0000256" key="7">
    <source>
        <dbReference type="ARBA" id="ARBA00022676"/>
    </source>
</evidence>
<evidence type="ECO:0000256" key="4">
    <source>
        <dbReference type="ARBA" id="ARBA00022475"/>
    </source>
</evidence>
<comment type="caution">
    <text evidence="19">The sequence shown here is derived from an EMBL/GenBank/DDBJ whole genome shotgun (WGS) entry which is preliminary data.</text>
</comment>
<gene>
    <name evidence="19" type="ORF">A3B24_01545</name>
</gene>
<dbReference type="GO" id="GO:0008955">
    <property type="term" value="F:peptidoglycan glycosyltransferase activity"/>
    <property type="evidence" value="ECO:0007669"/>
    <property type="project" value="UniProtKB-EC"/>
</dbReference>
<dbReference type="Gene3D" id="3.40.710.10">
    <property type="entry name" value="DD-peptidase/beta-lactamase superfamily"/>
    <property type="match status" value="1"/>
</dbReference>